<name>A0A2P7B902_9HYPH</name>
<comment type="caution">
    <text evidence="1">The sequence shown here is derived from an EMBL/GenBank/DDBJ whole genome shotgun (WGS) entry which is preliminary data.</text>
</comment>
<accession>A0A2P7B902</accession>
<organism evidence="1 2">
    <name type="scientific">Phyllobacterium brassicacearum</name>
    <dbReference type="NCBI Taxonomy" id="314235"/>
    <lineage>
        <taxon>Bacteria</taxon>
        <taxon>Pseudomonadati</taxon>
        <taxon>Pseudomonadota</taxon>
        <taxon>Alphaproteobacteria</taxon>
        <taxon>Hyphomicrobiales</taxon>
        <taxon>Phyllobacteriaceae</taxon>
        <taxon>Phyllobacterium</taxon>
    </lineage>
</organism>
<evidence type="ECO:0000313" key="2">
    <source>
        <dbReference type="Proteomes" id="UP000241444"/>
    </source>
</evidence>
<dbReference type="Proteomes" id="UP000241444">
    <property type="component" value="Unassembled WGS sequence"/>
</dbReference>
<keyword evidence="2" id="KW-1185">Reference proteome</keyword>
<gene>
    <name evidence="1" type="ORF">CU102_24675</name>
</gene>
<proteinExistence type="predicted"/>
<evidence type="ECO:0000313" key="1">
    <source>
        <dbReference type="EMBL" id="PSH62936.1"/>
    </source>
</evidence>
<dbReference type="EMBL" id="PGGO01000027">
    <property type="protein sequence ID" value="PSH62936.1"/>
    <property type="molecule type" value="Genomic_DNA"/>
</dbReference>
<protein>
    <submittedName>
        <fullName evidence="1">Uncharacterized protein</fullName>
    </submittedName>
</protein>
<dbReference type="AlphaFoldDB" id="A0A2P7B902"/>
<reference evidence="2" key="1">
    <citation type="submission" date="2017-11" db="EMBL/GenBank/DDBJ databases">
        <authorList>
            <person name="Kuznetsova I."/>
            <person name="Sazanova A."/>
            <person name="Chirak E."/>
            <person name="Safronova V."/>
            <person name="Willems A."/>
        </authorList>
    </citation>
    <scope>NUCLEOTIDE SEQUENCE [LARGE SCALE GENOMIC DNA]</scope>
    <source>
        <strain evidence="2">STM 196</strain>
    </source>
</reference>
<sequence length="70" mass="7822">MLGIILLSISVLAKYIDPLQFPSNDDYLANGPHWLPSDEAGVIAFVIVMNGAWWAHCLRSRRSRILKAAE</sequence>